<comment type="caution">
    <text evidence="2">The sequence shown here is derived from an EMBL/GenBank/DDBJ whole genome shotgun (WGS) entry which is preliminary data.</text>
</comment>
<evidence type="ECO:0000256" key="1">
    <source>
        <dbReference type="SAM" id="Phobius"/>
    </source>
</evidence>
<keyword evidence="3" id="KW-1185">Reference proteome</keyword>
<name>A0ABU8LIK0_9MICO</name>
<evidence type="ECO:0000313" key="3">
    <source>
        <dbReference type="Proteomes" id="UP001366085"/>
    </source>
</evidence>
<organism evidence="2 3">
    <name type="scientific">Microbacterium istanbulense</name>
    <dbReference type="NCBI Taxonomy" id="3122049"/>
    <lineage>
        <taxon>Bacteria</taxon>
        <taxon>Bacillati</taxon>
        <taxon>Actinomycetota</taxon>
        <taxon>Actinomycetes</taxon>
        <taxon>Micrococcales</taxon>
        <taxon>Microbacteriaceae</taxon>
        <taxon>Microbacterium</taxon>
    </lineage>
</organism>
<keyword evidence="1" id="KW-0812">Transmembrane</keyword>
<gene>
    <name evidence="2" type="ORF">WDU93_05505</name>
</gene>
<keyword evidence="1" id="KW-0472">Membrane</keyword>
<proteinExistence type="predicted"/>
<accession>A0ABU8LIK0</accession>
<evidence type="ECO:0008006" key="4">
    <source>
        <dbReference type="Google" id="ProtNLM"/>
    </source>
</evidence>
<feature type="transmembrane region" description="Helical" evidence="1">
    <location>
        <begin position="99"/>
        <end position="118"/>
    </location>
</feature>
<protein>
    <recommendedName>
        <fullName evidence="4">Integral membrane protein</fullName>
    </recommendedName>
</protein>
<dbReference type="Proteomes" id="UP001366085">
    <property type="component" value="Unassembled WGS sequence"/>
</dbReference>
<feature type="transmembrane region" description="Helical" evidence="1">
    <location>
        <begin position="76"/>
        <end position="93"/>
    </location>
</feature>
<reference evidence="2 3" key="1">
    <citation type="submission" date="2024-02" db="EMBL/GenBank/DDBJ databases">
        <authorList>
            <person name="Saticioglu I.B."/>
        </authorList>
    </citation>
    <scope>NUCLEOTIDE SEQUENCE [LARGE SCALE GENOMIC DNA]</scope>
    <source>
        <strain evidence="2 3">Mu-43</strain>
    </source>
</reference>
<sequence>MRRSGVALAAAVVLMAEGVALGVVSLLELFALTSGRASSTPTGAALVVLTLIGAAALVAFGFGVLRGVSWARSGGILFQVIAIALALSSLSLQPVPWTFTLGLGVAGVAGLVLLILTARREGGSDPRTHRPDAD</sequence>
<feature type="transmembrane region" description="Helical" evidence="1">
    <location>
        <begin position="44"/>
        <end position="64"/>
    </location>
</feature>
<evidence type="ECO:0000313" key="2">
    <source>
        <dbReference type="EMBL" id="MEJ1091145.1"/>
    </source>
</evidence>
<dbReference type="RefSeq" id="WP_337318405.1">
    <property type="nucleotide sequence ID" value="NZ_JBBDGN010000003.1"/>
</dbReference>
<keyword evidence="1" id="KW-1133">Transmembrane helix</keyword>
<dbReference type="EMBL" id="JBBDGN010000003">
    <property type="protein sequence ID" value="MEJ1091145.1"/>
    <property type="molecule type" value="Genomic_DNA"/>
</dbReference>